<dbReference type="GO" id="GO:0006826">
    <property type="term" value="P:iron ion transport"/>
    <property type="evidence" value="ECO:0007669"/>
    <property type="project" value="TreeGrafter"/>
</dbReference>
<dbReference type="Pfam" id="PF08022">
    <property type="entry name" value="FAD_binding_8"/>
    <property type="match status" value="1"/>
</dbReference>
<accession>A0A8H6K5V7</accession>
<feature type="transmembrane region" description="Helical" evidence="10">
    <location>
        <begin position="258"/>
        <end position="278"/>
    </location>
</feature>
<reference evidence="12" key="1">
    <citation type="journal article" date="2020" name="Phytopathology">
        <title>Genome Sequence Resources of Colletotrichum truncatum, C. plurivorum, C. musicola, and C. sojae: Four Species Pathogenic to Soybean (Glycine max).</title>
        <authorList>
            <person name="Rogerio F."/>
            <person name="Boufleur T.R."/>
            <person name="Ciampi-Guillardi M."/>
            <person name="Sukno S.A."/>
            <person name="Thon M.R."/>
            <person name="Massola Junior N.S."/>
            <person name="Baroncelli R."/>
        </authorList>
    </citation>
    <scope>NUCLEOTIDE SEQUENCE</scope>
    <source>
        <strain evidence="12">LFN00145</strain>
    </source>
</reference>
<keyword evidence="6 10" id="KW-1133">Transmembrane helix</keyword>
<sequence length="594" mass="66156">MSPGATVAYPISEDDGKDVYDRGLNGVNQPANIAFVQTLWASLGLLTATIISIEITLSWVRQCRTIIWTAGPTESSQDGWLRPAFHWIPTAKQHFFYAPLFALRRARRLNVFGTLPTRTQTAFLLFYAASNIAYMFAVNFGNRNIYALLAEIRGRTGTLAVANRAPLVMLIGRNNPVTAWMRLKYDDCIMLHRWIGRIIIFEALLHGTAWAVVHTANTGWGSLWKEIRYDRFITSGFAAWACLALILVLSLNPVRSTWYEAFANIHLSLALVVFGAAVAHCKLSGFDLPHIPWVIAVPALWAVEGILRARRLMAFSFTSGKGANAEVEVVGSDANVCRITIHLPRRVNIRPGTHAYLRLKAVRPWETHPFSIAWVEHRLSPVEGLPKNRLEKQRVSTSVSFLVCAQQGFTRSLLSQTSACGGRVMTKATFEGPYDGLTSLDSYGHVVLVAGATGITHHLRYVRQLVLGYKSRTTAARRILLIWVVRKADAVQWIWPWLCELLSLPDCAKLLAVRVHVTREQFQPASSALDIAMVYSPKRPDFNATIQDEVDNQLGAMFVMICGPGGLSDDVRAAVRQCQSSGHAIDFEENGFSW</sequence>
<evidence type="ECO:0000256" key="9">
    <source>
        <dbReference type="ARBA" id="ARBA00023136"/>
    </source>
</evidence>
<dbReference type="SUPFAM" id="SSF52343">
    <property type="entry name" value="Ferredoxin reductase-like, C-terminal NADP-linked domain"/>
    <property type="match status" value="1"/>
</dbReference>
<evidence type="ECO:0000256" key="1">
    <source>
        <dbReference type="ARBA" id="ARBA00004141"/>
    </source>
</evidence>
<keyword evidence="4 10" id="KW-0812">Transmembrane</keyword>
<dbReference type="InterPro" id="IPR051410">
    <property type="entry name" value="Ferric/Cupric_Reductase"/>
</dbReference>
<evidence type="ECO:0000256" key="4">
    <source>
        <dbReference type="ARBA" id="ARBA00022692"/>
    </source>
</evidence>
<keyword evidence="3" id="KW-0813">Transport</keyword>
<evidence type="ECO:0000256" key="3">
    <source>
        <dbReference type="ARBA" id="ARBA00022448"/>
    </source>
</evidence>
<feature type="transmembrane region" description="Helical" evidence="10">
    <location>
        <begin position="194"/>
        <end position="212"/>
    </location>
</feature>
<evidence type="ECO:0000256" key="2">
    <source>
        <dbReference type="ARBA" id="ARBA00006278"/>
    </source>
</evidence>
<name>A0A8H6K5V7_9PEZI</name>
<dbReference type="PANTHER" id="PTHR32361:SF12">
    <property type="entry name" value="PUTATIVE (AFU_ORTHOLOGUE AFUA_1G14340)-RELATED"/>
    <property type="match status" value="1"/>
</dbReference>
<dbReference type="SFLD" id="SFLDG01168">
    <property type="entry name" value="Ferric_reductase_subgroup_(FRE"/>
    <property type="match status" value="1"/>
</dbReference>
<evidence type="ECO:0000313" key="12">
    <source>
        <dbReference type="EMBL" id="KAF6825060.1"/>
    </source>
</evidence>
<evidence type="ECO:0000256" key="10">
    <source>
        <dbReference type="SAM" id="Phobius"/>
    </source>
</evidence>
<feature type="transmembrane region" description="Helical" evidence="10">
    <location>
        <begin position="290"/>
        <end position="307"/>
    </location>
</feature>
<protein>
    <submittedName>
        <fullName evidence="12">Ferric reductase</fullName>
    </submittedName>
</protein>
<dbReference type="Pfam" id="PF08030">
    <property type="entry name" value="NAD_binding_6"/>
    <property type="match status" value="1"/>
</dbReference>
<dbReference type="InterPro" id="IPR013121">
    <property type="entry name" value="Fe_red_NAD-bd_6"/>
</dbReference>
<dbReference type="AlphaFoldDB" id="A0A8H6K5V7"/>
<dbReference type="InterPro" id="IPR017927">
    <property type="entry name" value="FAD-bd_FR_type"/>
</dbReference>
<feature type="transmembrane region" description="Helical" evidence="10">
    <location>
        <begin position="232"/>
        <end position="251"/>
    </location>
</feature>
<comment type="caution">
    <text evidence="12">The sequence shown here is derived from an EMBL/GenBank/DDBJ whole genome shotgun (WGS) entry which is preliminary data.</text>
</comment>
<gene>
    <name evidence="12" type="ORF">CPLU01_10513</name>
</gene>
<dbReference type="GO" id="GO:0006879">
    <property type="term" value="P:intracellular iron ion homeostasis"/>
    <property type="evidence" value="ECO:0007669"/>
    <property type="project" value="TreeGrafter"/>
</dbReference>
<dbReference type="CDD" id="cd06186">
    <property type="entry name" value="NOX_Duox_like_FAD_NADP"/>
    <property type="match status" value="1"/>
</dbReference>
<evidence type="ECO:0000256" key="5">
    <source>
        <dbReference type="ARBA" id="ARBA00022982"/>
    </source>
</evidence>
<dbReference type="Gene3D" id="3.40.50.80">
    <property type="entry name" value="Nucleotide-binding domain of ferredoxin-NADP reductase (FNR) module"/>
    <property type="match status" value="1"/>
</dbReference>
<proteinExistence type="inferred from homology"/>
<dbReference type="PROSITE" id="PS51384">
    <property type="entry name" value="FAD_FR"/>
    <property type="match status" value="1"/>
</dbReference>
<dbReference type="GO" id="GO:0000293">
    <property type="term" value="F:ferric-chelate reductase activity"/>
    <property type="evidence" value="ECO:0007669"/>
    <property type="project" value="UniProtKB-ARBA"/>
</dbReference>
<evidence type="ECO:0000259" key="11">
    <source>
        <dbReference type="PROSITE" id="PS51384"/>
    </source>
</evidence>
<feature type="domain" description="FAD-binding FR-type" evidence="11">
    <location>
        <begin position="299"/>
        <end position="440"/>
    </location>
</feature>
<dbReference type="InterPro" id="IPR039261">
    <property type="entry name" value="FNR_nucleotide-bd"/>
</dbReference>
<dbReference type="GO" id="GO:0015677">
    <property type="term" value="P:copper ion import"/>
    <property type="evidence" value="ECO:0007669"/>
    <property type="project" value="TreeGrafter"/>
</dbReference>
<dbReference type="InterPro" id="IPR013130">
    <property type="entry name" value="Fe3_Rdtase_TM_dom"/>
</dbReference>
<dbReference type="GO" id="GO:0005886">
    <property type="term" value="C:plasma membrane"/>
    <property type="evidence" value="ECO:0007669"/>
    <property type="project" value="TreeGrafter"/>
</dbReference>
<evidence type="ECO:0000256" key="7">
    <source>
        <dbReference type="ARBA" id="ARBA00023002"/>
    </source>
</evidence>
<keyword evidence="8" id="KW-0406">Ion transport</keyword>
<dbReference type="SFLD" id="SFLDS00052">
    <property type="entry name" value="Ferric_Reductase_Domain"/>
    <property type="match status" value="1"/>
</dbReference>
<comment type="similarity">
    <text evidence="2">Belongs to the ferric reductase (FRE) family.</text>
</comment>
<comment type="subcellular location">
    <subcellularLocation>
        <location evidence="1">Membrane</location>
        <topology evidence="1">Multi-pass membrane protein</topology>
    </subcellularLocation>
</comment>
<evidence type="ECO:0000256" key="8">
    <source>
        <dbReference type="ARBA" id="ARBA00023065"/>
    </source>
</evidence>
<dbReference type="EMBL" id="WIGO01000181">
    <property type="protein sequence ID" value="KAF6825060.1"/>
    <property type="molecule type" value="Genomic_DNA"/>
</dbReference>
<keyword evidence="5" id="KW-0249">Electron transport</keyword>
<dbReference type="Proteomes" id="UP000654918">
    <property type="component" value="Unassembled WGS sequence"/>
</dbReference>
<keyword evidence="7" id="KW-0560">Oxidoreductase</keyword>
<feature type="transmembrane region" description="Helical" evidence="10">
    <location>
        <begin position="39"/>
        <end position="60"/>
    </location>
</feature>
<dbReference type="PANTHER" id="PTHR32361">
    <property type="entry name" value="FERRIC/CUPRIC REDUCTASE TRANSMEMBRANE COMPONENT"/>
    <property type="match status" value="1"/>
</dbReference>
<keyword evidence="13" id="KW-1185">Reference proteome</keyword>
<dbReference type="Pfam" id="PF01794">
    <property type="entry name" value="Ferric_reduct"/>
    <property type="match status" value="1"/>
</dbReference>
<evidence type="ECO:0000256" key="6">
    <source>
        <dbReference type="ARBA" id="ARBA00022989"/>
    </source>
</evidence>
<keyword evidence="9 10" id="KW-0472">Membrane</keyword>
<organism evidence="12 13">
    <name type="scientific">Colletotrichum plurivorum</name>
    <dbReference type="NCBI Taxonomy" id="2175906"/>
    <lineage>
        <taxon>Eukaryota</taxon>
        <taxon>Fungi</taxon>
        <taxon>Dikarya</taxon>
        <taxon>Ascomycota</taxon>
        <taxon>Pezizomycotina</taxon>
        <taxon>Sordariomycetes</taxon>
        <taxon>Hypocreomycetidae</taxon>
        <taxon>Glomerellales</taxon>
        <taxon>Glomerellaceae</taxon>
        <taxon>Colletotrichum</taxon>
        <taxon>Colletotrichum orchidearum species complex</taxon>
    </lineage>
</organism>
<dbReference type="InterPro" id="IPR013112">
    <property type="entry name" value="FAD-bd_8"/>
</dbReference>
<evidence type="ECO:0000313" key="13">
    <source>
        <dbReference type="Proteomes" id="UP000654918"/>
    </source>
</evidence>